<evidence type="ECO:0000256" key="2">
    <source>
        <dbReference type="ARBA" id="ARBA00023125"/>
    </source>
</evidence>
<dbReference type="InterPro" id="IPR023187">
    <property type="entry name" value="Tscrpt_reg_MarR-type_CS"/>
</dbReference>
<dbReference type="InterPro" id="IPR036390">
    <property type="entry name" value="WH_DNA-bd_sf"/>
</dbReference>
<dbReference type="GO" id="GO:0003677">
    <property type="term" value="F:DNA binding"/>
    <property type="evidence" value="ECO:0007669"/>
    <property type="project" value="UniProtKB-KW"/>
</dbReference>
<keyword evidence="2" id="KW-0238">DNA-binding</keyword>
<dbReference type="AlphaFoldDB" id="S0PFR6"/>
<dbReference type="STRING" id="1140003.OMY_00561"/>
<proteinExistence type="predicted"/>
<gene>
    <name evidence="5" type="ORF">I573_00554</name>
</gene>
<dbReference type="GO" id="GO:0006950">
    <property type="term" value="P:response to stress"/>
    <property type="evidence" value="ECO:0007669"/>
    <property type="project" value="TreeGrafter"/>
</dbReference>
<evidence type="ECO:0000256" key="1">
    <source>
        <dbReference type="ARBA" id="ARBA00023015"/>
    </source>
</evidence>
<keyword evidence="6" id="KW-1185">Reference proteome</keyword>
<dbReference type="RefSeq" id="WP_016185052.1">
    <property type="nucleotide sequence ID" value="NZ_ASWO01000001.1"/>
</dbReference>
<name>S0PFR6_9ENTE</name>
<dbReference type="SUPFAM" id="SSF46785">
    <property type="entry name" value="Winged helix' DNA-binding domain"/>
    <property type="match status" value="1"/>
</dbReference>
<dbReference type="InterPro" id="IPR036388">
    <property type="entry name" value="WH-like_DNA-bd_sf"/>
</dbReference>
<dbReference type="Proteomes" id="UP000015961">
    <property type="component" value="Unassembled WGS sequence"/>
</dbReference>
<evidence type="ECO:0000313" key="5">
    <source>
        <dbReference type="EMBL" id="EOT87498.1"/>
    </source>
</evidence>
<reference evidence="5 6" key="1">
    <citation type="submission" date="2013-03" db="EMBL/GenBank/DDBJ databases">
        <title>The Genome Sequence of Enterococcus sulfureus ATCC_49903 (PacBio/Illumina hybrid assembly).</title>
        <authorList>
            <consortium name="The Broad Institute Genomics Platform"/>
            <consortium name="The Broad Institute Genome Sequencing Center for Infectious Disease"/>
            <person name="Earl A."/>
            <person name="Russ C."/>
            <person name="Gilmore M."/>
            <person name="Surin D."/>
            <person name="Walker B."/>
            <person name="Young S."/>
            <person name="Zeng Q."/>
            <person name="Gargeya S."/>
            <person name="Fitzgerald M."/>
            <person name="Haas B."/>
            <person name="Abouelleil A."/>
            <person name="Allen A.W."/>
            <person name="Alvarado L."/>
            <person name="Arachchi H.M."/>
            <person name="Berlin A.M."/>
            <person name="Chapman S.B."/>
            <person name="Gainer-Dewar J."/>
            <person name="Goldberg J."/>
            <person name="Griggs A."/>
            <person name="Gujja S."/>
            <person name="Hansen M."/>
            <person name="Howarth C."/>
            <person name="Imamovic A."/>
            <person name="Ireland A."/>
            <person name="Larimer J."/>
            <person name="McCowan C."/>
            <person name="Murphy C."/>
            <person name="Pearson M."/>
            <person name="Poon T.W."/>
            <person name="Priest M."/>
            <person name="Roberts A."/>
            <person name="Saif S."/>
            <person name="Shea T."/>
            <person name="Sisk P."/>
            <person name="Sykes S."/>
            <person name="Wortman J."/>
            <person name="Nusbaum C."/>
            <person name="Birren B."/>
        </authorList>
    </citation>
    <scope>NUCLEOTIDE SEQUENCE [LARGE SCALE GENOMIC DNA]</scope>
    <source>
        <strain evidence="5 6">ATCC 49903</strain>
    </source>
</reference>
<accession>S0PFR6</accession>
<dbReference type="InterPro" id="IPR000835">
    <property type="entry name" value="HTH_MarR-typ"/>
</dbReference>
<feature type="domain" description="HTH marR-type" evidence="4">
    <location>
        <begin position="5"/>
        <end position="141"/>
    </location>
</feature>
<dbReference type="EMBL" id="ASWO01000001">
    <property type="protein sequence ID" value="EOT87498.1"/>
    <property type="molecule type" value="Genomic_DNA"/>
</dbReference>
<dbReference type="SMART" id="SM00347">
    <property type="entry name" value="HTH_MARR"/>
    <property type="match status" value="1"/>
</dbReference>
<dbReference type="PATRIC" id="fig|1140003.3.peg.556"/>
<keyword evidence="3" id="KW-0804">Transcription</keyword>
<dbReference type="Gene3D" id="1.10.10.10">
    <property type="entry name" value="Winged helix-like DNA-binding domain superfamily/Winged helix DNA-binding domain"/>
    <property type="match status" value="1"/>
</dbReference>
<sequence length="148" mass="17298">MYEKAAELSRLIMMITSKQKKVINHLIRDMGYDFEFAHFKLLLTISHYPGEVYAKNLAEFEDKSKSTINVLLKKMEKLELIEMVPKLEDKRHKIIKITAQGSEIYQLLATKIEQEIFPIIVQDISLAEQEETQQTLLKMMANLDQLLK</sequence>
<dbReference type="Pfam" id="PF01047">
    <property type="entry name" value="MarR"/>
    <property type="match status" value="1"/>
</dbReference>
<protein>
    <recommendedName>
        <fullName evidence="4">HTH marR-type domain-containing protein</fullName>
    </recommendedName>
</protein>
<dbReference type="InterPro" id="IPR039422">
    <property type="entry name" value="MarR/SlyA-like"/>
</dbReference>
<dbReference type="PROSITE" id="PS01117">
    <property type="entry name" value="HTH_MARR_1"/>
    <property type="match status" value="1"/>
</dbReference>
<evidence type="ECO:0000259" key="4">
    <source>
        <dbReference type="PROSITE" id="PS50995"/>
    </source>
</evidence>
<comment type="caution">
    <text evidence="5">The sequence shown here is derived from an EMBL/GenBank/DDBJ whole genome shotgun (WGS) entry which is preliminary data.</text>
</comment>
<dbReference type="PROSITE" id="PS50995">
    <property type="entry name" value="HTH_MARR_2"/>
    <property type="match status" value="1"/>
</dbReference>
<organism evidence="5 6">
    <name type="scientific">Enterococcus sulfureus ATCC 49903</name>
    <dbReference type="NCBI Taxonomy" id="1140003"/>
    <lineage>
        <taxon>Bacteria</taxon>
        <taxon>Bacillati</taxon>
        <taxon>Bacillota</taxon>
        <taxon>Bacilli</taxon>
        <taxon>Lactobacillales</taxon>
        <taxon>Enterococcaceae</taxon>
        <taxon>Enterococcus</taxon>
    </lineage>
</organism>
<dbReference type="PANTHER" id="PTHR33164">
    <property type="entry name" value="TRANSCRIPTIONAL REGULATOR, MARR FAMILY"/>
    <property type="match status" value="1"/>
</dbReference>
<evidence type="ECO:0000256" key="3">
    <source>
        <dbReference type="ARBA" id="ARBA00023163"/>
    </source>
</evidence>
<evidence type="ECO:0000313" key="6">
    <source>
        <dbReference type="Proteomes" id="UP000015961"/>
    </source>
</evidence>
<dbReference type="GO" id="GO:0003700">
    <property type="term" value="F:DNA-binding transcription factor activity"/>
    <property type="evidence" value="ECO:0007669"/>
    <property type="project" value="InterPro"/>
</dbReference>
<keyword evidence="1" id="KW-0805">Transcription regulation</keyword>
<dbReference type="PANTHER" id="PTHR33164:SF57">
    <property type="entry name" value="MARR-FAMILY TRANSCRIPTIONAL REGULATOR"/>
    <property type="match status" value="1"/>
</dbReference>